<keyword evidence="7" id="KW-1185">Reference proteome</keyword>
<dbReference type="OrthoDB" id="9770286at2"/>
<feature type="binding site" evidence="4">
    <location>
        <position position="214"/>
    </location>
    <ligand>
        <name>FAD</name>
        <dbReference type="ChEBI" id="CHEBI:57692"/>
    </ligand>
</feature>
<reference evidence="6 7" key="1">
    <citation type="submission" date="2018-11" db="EMBL/GenBank/DDBJ databases">
        <title>Sequencing the genomes of 1000 actinobacteria strains.</title>
        <authorList>
            <person name="Klenk H.-P."/>
        </authorList>
    </citation>
    <scope>NUCLEOTIDE SEQUENCE [LARGE SCALE GENOMIC DNA]</scope>
    <source>
        <strain evidence="6 7">DSM 14418</strain>
    </source>
</reference>
<comment type="similarity">
    <text evidence="1">Belongs to the ETF alpha-subunit/FixB family.</text>
</comment>
<dbReference type="SUPFAM" id="SSF52402">
    <property type="entry name" value="Adenine nucleotide alpha hydrolases-like"/>
    <property type="match status" value="1"/>
</dbReference>
<dbReference type="Gene3D" id="3.40.50.1220">
    <property type="entry name" value="TPP-binding domain"/>
    <property type="match status" value="1"/>
</dbReference>
<dbReference type="SUPFAM" id="SSF52467">
    <property type="entry name" value="DHS-like NAD/FAD-binding domain"/>
    <property type="match status" value="1"/>
</dbReference>
<comment type="cofactor">
    <cofactor evidence="4">
        <name>FAD</name>
        <dbReference type="ChEBI" id="CHEBI:57692"/>
    </cofactor>
    <text evidence="4">Binds 1 FAD per dimer.</text>
</comment>
<dbReference type="EMBL" id="RKRA01000001">
    <property type="protein sequence ID" value="RPF25763.1"/>
    <property type="molecule type" value="Genomic_DNA"/>
</dbReference>
<keyword evidence="4" id="KW-0285">Flavoprotein</keyword>
<dbReference type="InterPro" id="IPR001308">
    <property type="entry name" value="ETF_a/FixB"/>
</dbReference>
<dbReference type="RefSeq" id="WP_123913782.1">
    <property type="nucleotide sequence ID" value="NZ_RKRA01000001.1"/>
</dbReference>
<gene>
    <name evidence="6" type="ORF">EDD32_0175</name>
</gene>
<sequence length="325" mass="32356">MTTLTGTVLVVVDHAGGALTGPSAEVLTLARGLTTGDVDAVALAEPDTTALARLGVATVHVPDLGPLAPEIAPVAAEAVLAVVAAVRPEAVLLVSSFAGKEVAARLAVALGSGAVVDATAVSVDGGGRLLASRSVLQGTWETSCAVRRGLPVVAVKPTAVEAADAPVPGPATVSAVPVTFSAVARAVRVVSRTAHPGGSRAPLGEAKVVVVGGRGVEGDFSLVEQLADEIGGAVGATRVATDEGWIDHSAQVGQTGVTISPRLYVGLGVSGAIHHTAGMQTAETIVVVNNDPEAPIFEIADLGVVGDLTEVVPQAVAELRRLRQG</sequence>
<dbReference type="Proteomes" id="UP000280726">
    <property type="component" value="Unassembled WGS sequence"/>
</dbReference>
<accession>A0A3N4YZA1</accession>
<dbReference type="GO" id="GO:0050660">
    <property type="term" value="F:flavin adenine dinucleotide binding"/>
    <property type="evidence" value="ECO:0007669"/>
    <property type="project" value="InterPro"/>
</dbReference>
<dbReference type="InterPro" id="IPR014731">
    <property type="entry name" value="ETF_asu_C"/>
</dbReference>
<dbReference type="AlphaFoldDB" id="A0A3N4YZA1"/>
<evidence type="ECO:0000256" key="3">
    <source>
        <dbReference type="ARBA" id="ARBA00025649"/>
    </source>
</evidence>
<keyword evidence="4" id="KW-0274">FAD</keyword>
<dbReference type="Pfam" id="PF00766">
    <property type="entry name" value="ETF_alpha"/>
    <property type="match status" value="1"/>
</dbReference>
<dbReference type="InterPro" id="IPR029035">
    <property type="entry name" value="DHS-like_NAD/FAD-binding_dom"/>
</dbReference>
<feature type="binding site" evidence="4">
    <location>
        <begin position="268"/>
        <end position="275"/>
    </location>
    <ligand>
        <name>FAD</name>
        <dbReference type="ChEBI" id="CHEBI:57692"/>
    </ligand>
</feature>
<comment type="caution">
    <text evidence="6">The sequence shown here is derived from an EMBL/GenBank/DDBJ whole genome shotgun (WGS) entry which is preliminary data.</text>
</comment>
<comment type="subunit">
    <text evidence="2">Heterodimer of an alpha and a beta subunit.</text>
</comment>
<feature type="binding site" evidence="4">
    <location>
        <begin position="237"/>
        <end position="238"/>
    </location>
    <ligand>
        <name>FAD</name>
        <dbReference type="ChEBI" id="CHEBI:57692"/>
    </ligand>
</feature>
<organism evidence="6 7">
    <name type="scientific">Georgenia muralis</name>
    <dbReference type="NCBI Taxonomy" id="154117"/>
    <lineage>
        <taxon>Bacteria</taxon>
        <taxon>Bacillati</taxon>
        <taxon>Actinomycetota</taxon>
        <taxon>Actinomycetes</taxon>
        <taxon>Micrococcales</taxon>
        <taxon>Bogoriellaceae</taxon>
        <taxon>Georgenia</taxon>
    </lineage>
</organism>
<evidence type="ECO:0000256" key="4">
    <source>
        <dbReference type="PIRSR" id="PIRSR000089-1"/>
    </source>
</evidence>
<evidence type="ECO:0000256" key="1">
    <source>
        <dbReference type="ARBA" id="ARBA00005817"/>
    </source>
</evidence>
<protein>
    <submittedName>
        <fullName evidence="6">Electron transfer flavoprotein alpha subunit apoprotein</fullName>
    </submittedName>
</protein>
<dbReference type="GO" id="GO:0009055">
    <property type="term" value="F:electron transfer activity"/>
    <property type="evidence" value="ECO:0007669"/>
    <property type="project" value="InterPro"/>
</dbReference>
<dbReference type="InterPro" id="IPR014729">
    <property type="entry name" value="Rossmann-like_a/b/a_fold"/>
</dbReference>
<comment type="function">
    <text evidence="3">The electron transfer flavoprotein serves as a specific electron acceptor for other dehydrogenases. It transfers the electrons to the main respiratory chain via ETF-ubiquinone oxidoreductase (ETF dehydrogenase).</text>
</comment>
<dbReference type="Pfam" id="PF01012">
    <property type="entry name" value="ETF"/>
    <property type="match status" value="1"/>
</dbReference>
<feature type="binding site" evidence="4">
    <location>
        <position position="289"/>
    </location>
    <ligand>
        <name>FAD</name>
        <dbReference type="ChEBI" id="CHEBI:57692"/>
    </ligand>
</feature>
<dbReference type="GO" id="GO:0033539">
    <property type="term" value="P:fatty acid beta-oxidation using acyl-CoA dehydrogenase"/>
    <property type="evidence" value="ECO:0007669"/>
    <property type="project" value="TreeGrafter"/>
</dbReference>
<feature type="binding site" evidence="4">
    <location>
        <begin position="251"/>
        <end position="255"/>
    </location>
    <ligand>
        <name>FAD</name>
        <dbReference type="ChEBI" id="CHEBI:57692"/>
    </ligand>
</feature>
<name>A0A3N4YZA1_9MICO</name>
<dbReference type="Gene3D" id="3.40.50.620">
    <property type="entry name" value="HUPs"/>
    <property type="match status" value="1"/>
</dbReference>
<dbReference type="PIRSF" id="PIRSF000089">
    <property type="entry name" value="Electra_flavoP_a"/>
    <property type="match status" value="1"/>
</dbReference>
<feature type="domain" description="Electron transfer flavoprotein alpha/beta-subunit N-terminal" evidence="5">
    <location>
        <begin position="8"/>
        <end position="189"/>
    </location>
</feature>
<evidence type="ECO:0000313" key="6">
    <source>
        <dbReference type="EMBL" id="RPF25763.1"/>
    </source>
</evidence>
<dbReference type="PANTHER" id="PTHR43153:SF1">
    <property type="entry name" value="ELECTRON TRANSFER FLAVOPROTEIN SUBUNIT ALPHA, MITOCHONDRIAL"/>
    <property type="match status" value="1"/>
</dbReference>
<dbReference type="PANTHER" id="PTHR43153">
    <property type="entry name" value="ELECTRON TRANSFER FLAVOPROTEIN ALPHA"/>
    <property type="match status" value="1"/>
</dbReference>
<dbReference type="SMART" id="SM00893">
    <property type="entry name" value="ETF"/>
    <property type="match status" value="1"/>
</dbReference>
<proteinExistence type="inferred from homology"/>
<evidence type="ECO:0000313" key="7">
    <source>
        <dbReference type="Proteomes" id="UP000280726"/>
    </source>
</evidence>
<evidence type="ECO:0000256" key="2">
    <source>
        <dbReference type="ARBA" id="ARBA00011355"/>
    </source>
</evidence>
<dbReference type="InterPro" id="IPR014730">
    <property type="entry name" value="ETF_a/b_N"/>
</dbReference>
<evidence type="ECO:0000259" key="5">
    <source>
        <dbReference type="SMART" id="SM00893"/>
    </source>
</evidence>